<evidence type="ECO:0000256" key="1">
    <source>
        <dbReference type="ARBA" id="ARBA00022729"/>
    </source>
</evidence>
<protein>
    <recommendedName>
        <fullName evidence="4">YSIRK Gram-positive signal peptide domain-containing protein</fullName>
    </recommendedName>
</protein>
<dbReference type="Pfam" id="PF04650">
    <property type="entry name" value="YSIRK_signal"/>
    <property type="match status" value="1"/>
</dbReference>
<organism evidence="5 6">
    <name type="scientific">Dolosicoccus paucivorans</name>
    <dbReference type="NCBI Taxonomy" id="84521"/>
    <lineage>
        <taxon>Bacteria</taxon>
        <taxon>Bacillati</taxon>
        <taxon>Bacillota</taxon>
        <taxon>Bacilli</taxon>
        <taxon>Lactobacillales</taxon>
        <taxon>Aerococcaceae</taxon>
        <taxon>Dolosicoccus</taxon>
    </lineage>
</organism>
<proteinExistence type="predicted"/>
<evidence type="ECO:0000313" key="6">
    <source>
        <dbReference type="Proteomes" id="UP000235682"/>
    </source>
</evidence>
<dbReference type="NCBIfam" id="TIGR01168">
    <property type="entry name" value="YSIRK_signal"/>
    <property type="match status" value="1"/>
</dbReference>
<evidence type="ECO:0000259" key="4">
    <source>
        <dbReference type="Pfam" id="PF04650"/>
    </source>
</evidence>
<sequence length="88" mass="9691">MLGKNNNYLKRLNDGQHVRRFGIRKLTVGVASVTVASMIFLGSNAVLASAEEVSQDIEMAQEGAGDMFEPQEPSFDQLQTEPEAETFE</sequence>
<evidence type="ECO:0000313" key="5">
    <source>
        <dbReference type="EMBL" id="PMC58843.1"/>
    </source>
</evidence>
<feature type="domain" description="YSIRK Gram-positive signal peptide" evidence="4">
    <location>
        <begin position="19"/>
        <end position="41"/>
    </location>
</feature>
<keyword evidence="3" id="KW-1133">Transmembrane helix</keyword>
<dbReference type="AlphaFoldDB" id="A0A2N6SP44"/>
<keyword evidence="3" id="KW-0812">Transmembrane</keyword>
<evidence type="ECO:0000256" key="3">
    <source>
        <dbReference type="SAM" id="Phobius"/>
    </source>
</evidence>
<reference evidence="5 6" key="1">
    <citation type="submission" date="2017-09" db="EMBL/GenBank/DDBJ databases">
        <title>Bacterial strain isolated from the female urinary microbiota.</title>
        <authorList>
            <person name="Thomas-White K."/>
            <person name="Kumar N."/>
            <person name="Forster S."/>
            <person name="Putonti C."/>
            <person name="Lawley T."/>
            <person name="Wolfe A.J."/>
        </authorList>
    </citation>
    <scope>NUCLEOTIDE SEQUENCE [LARGE SCALE GENOMIC DNA]</scope>
    <source>
        <strain evidence="5 6">UMB0852</strain>
    </source>
</reference>
<dbReference type="InterPro" id="IPR005877">
    <property type="entry name" value="YSIRK_signal_dom"/>
</dbReference>
<dbReference type="EMBL" id="PNHE01000005">
    <property type="protein sequence ID" value="PMC58843.1"/>
    <property type="molecule type" value="Genomic_DNA"/>
</dbReference>
<name>A0A2N6SP44_9LACT</name>
<feature type="transmembrane region" description="Helical" evidence="3">
    <location>
        <begin position="21"/>
        <end position="41"/>
    </location>
</feature>
<keyword evidence="3" id="KW-0472">Membrane</keyword>
<evidence type="ECO:0000256" key="2">
    <source>
        <dbReference type="SAM" id="MobiDB-lite"/>
    </source>
</evidence>
<keyword evidence="6" id="KW-1185">Reference proteome</keyword>
<dbReference type="Proteomes" id="UP000235682">
    <property type="component" value="Unassembled WGS sequence"/>
</dbReference>
<dbReference type="OrthoDB" id="2324743at2"/>
<dbReference type="RefSeq" id="WP_102227420.1">
    <property type="nucleotide sequence ID" value="NZ_PNFY01000004.1"/>
</dbReference>
<feature type="region of interest" description="Disordered" evidence="2">
    <location>
        <begin position="62"/>
        <end position="88"/>
    </location>
</feature>
<accession>A0A2N6SP44</accession>
<comment type="caution">
    <text evidence="5">The sequence shown here is derived from an EMBL/GenBank/DDBJ whole genome shotgun (WGS) entry which is preliminary data.</text>
</comment>
<keyword evidence="1" id="KW-0732">Signal</keyword>
<gene>
    <name evidence="5" type="ORF">CJ205_02000</name>
</gene>